<comment type="caution">
    <text evidence="2">The sequence shown here is derived from an EMBL/GenBank/DDBJ whole genome shotgun (WGS) entry which is preliminary data.</text>
</comment>
<evidence type="ECO:0000313" key="3">
    <source>
        <dbReference type="Proteomes" id="UP000240572"/>
    </source>
</evidence>
<feature type="domain" description="AAA" evidence="1">
    <location>
        <begin position="2"/>
        <end position="178"/>
    </location>
</feature>
<dbReference type="PANTHER" id="PTHR13696">
    <property type="entry name" value="P-LOOP CONTAINING NUCLEOSIDE TRIPHOSPHATE HYDROLASE"/>
    <property type="match status" value="1"/>
</dbReference>
<dbReference type="SUPFAM" id="SSF52540">
    <property type="entry name" value="P-loop containing nucleoside triphosphate hydrolases"/>
    <property type="match status" value="1"/>
</dbReference>
<protein>
    <submittedName>
        <fullName evidence="2">Chromosome segregation ATPase</fullName>
    </submittedName>
</protein>
<dbReference type="CDD" id="cd02042">
    <property type="entry name" value="ParAB_family"/>
    <property type="match status" value="1"/>
</dbReference>
<keyword evidence="3" id="KW-1185">Reference proteome</keyword>
<evidence type="ECO:0000259" key="1">
    <source>
        <dbReference type="Pfam" id="PF13614"/>
    </source>
</evidence>
<name>A0A2P8CWM9_9BACT</name>
<dbReference type="InterPro" id="IPR025669">
    <property type="entry name" value="AAA_dom"/>
</dbReference>
<dbReference type="AlphaFoldDB" id="A0A2P8CWM9"/>
<dbReference type="FunFam" id="3.40.50.300:FF:000285">
    <property type="entry name" value="Sporulation initiation inhibitor Soj"/>
    <property type="match status" value="1"/>
</dbReference>
<dbReference type="OrthoDB" id="9815116at2"/>
<dbReference type="Pfam" id="PF13614">
    <property type="entry name" value="AAA_31"/>
    <property type="match status" value="1"/>
</dbReference>
<dbReference type="RefSeq" id="WP_106524992.1">
    <property type="nucleotide sequence ID" value="NZ_PYGD01000012.1"/>
</dbReference>
<accession>A0A2P8CWM9</accession>
<dbReference type="Proteomes" id="UP000240572">
    <property type="component" value="Unassembled WGS sequence"/>
</dbReference>
<dbReference type="Gene3D" id="3.40.50.300">
    <property type="entry name" value="P-loop containing nucleotide triphosphate hydrolases"/>
    <property type="match status" value="1"/>
</dbReference>
<organism evidence="2 3">
    <name type="scientific">Taibaiella chishuiensis</name>
    <dbReference type="NCBI Taxonomy" id="1434707"/>
    <lineage>
        <taxon>Bacteria</taxon>
        <taxon>Pseudomonadati</taxon>
        <taxon>Bacteroidota</taxon>
        <taxon>Chitinophagia</taxon>
        <taxon>Chitinophagales</taxon>
        <taxon>Chitinophagaceae</taxon>
        <taxon>Taibaiella</taxon>
    </lineage>
</organism>
<dbReference type="PANTHER" id="PTHR13696:SF52">
    <property type="entry name" value="PARA FAMILY PROTEIN CT_582"/>
    <property type="match status" value="1"/>
</dbReference>
<dbReference type="EMBL" id="PYGD01000012">
    <property type="protein sequence ID" value="PSK89350.1"/>
    <property type="molecule type" value="Genomic_DNA"/>
</dbReference>
<gene>
    <name evidence="2" type="ORF">B0I18_112152</name>
</gene>
<dbReference type="InterPro" id="IPR050678">
    <property type="entry name" value="DNA_Partitioning_ATPase"/>
</dbReference>
<sequence>MAKIIAIANQKGGVGKTTTAINLAASLAVLEYKTLLVDADPQANSTTGNGFDLKNIQVSLYDCIVNEMPVSQAMLETETPNLYLLPSHLDLVGAEIELINHPNREHVMKLALEAEKKNFDFIIIDCSPSLGLITVNALTAADSVVIPVQCEYFALEGLGKLLNTIKIVQTRINTELQIEGILMTMYDGRLRLSNQVVEEIKNHFEDMVFNTIIHRNTRLGEAPSFGKPVLMYDTDSTGSVNYLNLAKEILQKNNLTKIKNEDKIFEPDEHGTSN</sequence>
<proteinExistence type="predicted"/>
<reference evidence="2 3" key="1">
    <citation type="submission" date="2018-03" db="EMBL/GenBank/DDBJ databases">
        <title>Genomic Encyclopedia of Type Strains, Phase III (KMG-III): the genomes of soil and plant-associated and newly described type strains.</title>
        <authorList>
            <person name="Whitman W."/>
        </authorList>
    </citation>
    <scope>NUCLEOTIDE SEQUENCE [LARGE SCALE GENOMIC DNA]</scope>
    <source>
        <strain evidence="2 3">CGMCC 1.12700</strain>
    </source>
</reference>
<dbReference type="InterPro" id="IPR027417">
    <property type="entry name" value="P-loop_NTPase"/>
</dbReference>
<evidence type="ECO:0000313" key="2">
    <source>
        <dbReference type="EMBL" id="PSK89350.1"/>
    </source>
</evidence>